<name>A0A4U8UJM9_STECR</name>
<gene>
    <name evidence="2" type="ORF">L596_000734</name>
</gene>
<dbReference type="EMBL" id="AZBU02000001">
    <property type="protein sequence ID" value="TMS32946.1"/>
    <property type="molecule type" value="Genomic_DNA"/>
</dbReference>
<evidence type="ECO:0000256" key="1">
    <source>
        <dbReference type="SAM" id="MobiDB-lite"/>
    </source>
</evidence>
<keyword evidence="3" id="KW-1185">Reference proteome</keyword>
<reference evidence="2 3" key="2">
    <citation type="journal article" date="2019" name="G3 (Bethesda)">
        <title>Hybrid Assembly of the Genome of the Entomopathogenic Nematode Steinernema carpocapsae Identifies the X-Chromosome.</title>
        <authorList>
            <person name="Serra L."/>
            <person name="Macchietto M."/>
            <person name="Macias-Munoz A."/>
            <person name="McGill C.J."/>
            <person name="Rodriguez I.M."/>
            <person name="Rodriguez B."/>
            <person name="Murad R."/>
            <person name="Mortazavi A."/>
        </authorList>
    </citation>
    <scope>NUCLEOTIDE SEQUENCE [LARGE SCALE GENOMIC DNA]</scope>
    <source>
        <strain evidence="2 3">ALL</strain>
    </source>
</reference>
<evidence type="ECO:0000313" key="2">
    <source>
        <dbReference type="EMBL" id="TMS32946.1"/>
    </source>
</evidence>
<feature type="region of interest" description="Disordered" evidence="1">
    <location>
        <begin position="85"/>
        <end position="107"/>
    </location>
</feature>
<reference evidence="2 3" key="1">
    <citation type="journal article" date="2015" name="Genome Biol.">
        <title>Comparative genomics of Steinernema reveals deeply conserved gene regulatory networks.</title>
        <authorList>
            <person name="Dillman A.R."/>
            <person name="Macchietto M."/>
            <person name="Porter C.F."/>
            <person name="Rogers A."/>
            <person name="Williams B."/>
            <person name="Antoshechkin I."/>
            <person name="Lee M.M."/>
            <person name="Goodwin Z."/>
            <person name="Lu X."/>
            <person name="Lewis E.E."/>
            <person name="Goodrich-Blair H."/>
            <person name="Stock S.P."/>
            <person name="Adams B.J."/>
            <person name="Sternberg P.W."/>
            <person name="Mortazavi A."/>
        </authorList>
    </citation>
    <scope>NUCLEOTIDE SEQUENCE [LARGE SCALE GENOMIC DNA]</scope>
    <source>
        <strain evidence="2 3">ALL</strain>
    </source>
</reference>
<protein>
    <submittedName>
        <fullName evidence="2">Uncharacterized protein</fullName>
    </submittedName>
</protein>
<accession>A0A4U8UJM9</accession>
<dbReference type="AlphaFoldDB" id="A0A4U8UJM9"/>
<organism evidence="2 3">
    <name type="scientific">Steinernema carpocapsae</name>
    <name type="common">Entomopathogenic nematode</name>
    <dbReference type="NCBI Taxonomy" id="34508"/>
    <lineage>
        <taxon>Eukaryota</taxon>
        <taxon>Metazoa</taxon>
        <taxon>Ecdysozoa</taxon>
        <taxon>Nematoda</taxon>
        <taxon>Chromadorea</taxon>
        <taxon>Rhabditida</taxon>
        <taxon>Tylenchina</taxon>
        <taxon>Panagrolaimomorpha</taxon>
        <taxon>Strongyloidoidea</taxon>
        <taxon>Steinernematidae</taxon>
        <taxon>Steinernema</taxon>
    </lineage>
</organism>
<sequence length="107" mass="12272">MLVQSPISMENIVEDQITSRIKAEQGFVKLFVRACQLALHVLVVHGFPRPPENEEIREQARTFDVFPLIQASLFKHHPIPQQGKLRTLQRHHDSDLTRNSRLSAAVI</sequence>
<proteinExistence type="predicted"/>
<dbReference type="Proteomes" id="UP000298663">
    <property type="component" value="Unassembled WGS sequence"/>
</dbReference>
<comment type="caution">
    <text evidence="2">The sequence shown here is derived from an EMBL/GenBank/DDBJ whole genome shotgun (WGS) entry which is preliminary data.</text>
</comment>
<evidence type="ECO:0000313" key="3">
    <source>
        <dbReference type="Proteomes" id="UP000298663"/>
    </source>
</evidence>